<dbReference type="PANTHER" id="PTHR31815">
    <property type="entry name" value="AGAP005329-PA"/>
    <property type="match status" value="1"/>
</dbReference>
<dbReference type="InterPro" id="IPR018787">
    <property type="entry name" value="DUF2371_TMEM200"/>
</dbReference>
<gene>
    <name evidence="8" type="ORF">KC01_LOCUS14463</name>
</gene>
<organism evidence="8 9">
    <name type="scientific">Knipowitschia caucasica</name>
    <name type="common">Caucasian dwarf goby</name>
    <name type="synonym">Pomatoschistus caucasicus</name>
    <dbReference type="NCBI Taxonomy" id="637954"/>
    <lineage>
        <taxon>Eukaryota</taxon>
        <taxon>Metazoa</taxon>
        <taxon>Chordata</taxon>
        <taxon>Craniata</taxon>
        <taxon>Vertebrata</taxon>
        <taxon>Euteleostomi</taxon>
        <taxon>Actinopterygii</taxon>
        <taxon>Neopterygii</taxon>
        <taxon>Teleostei</taxon>
        <taxon>Neoteleostei</taxon>
        <taxon>Acanthomorphata</taxon>
        <taxon>Gobiaria</taxon>
        <taxon>Gobiiformes</taxon>
        <taxon>Gobioidei</taxon>
        <taxon>Gobiidae</taxon>
        <taxon>Gobiinae</taxon>
        <taxon>Knipowitschia</taxon>
    </lineage>
</organism>
<feature type="transmembrane region" description="Helical" evidence="7">
    <location>
        <begin position="172"/>
        <end position="194"/>
    </location>
</feature>
<dbReference type="Proteomes" id="UP001497482">
    <property type="component" value="Chromosome 16"/>
</dbReference>
<evidence type="ECO:0000256" key="5">
    <source>
        <dbReference type="ARBA" id="ARBA00023136"/>
    </source>
</evidence>
<evidence type="ECO:0000256" key="7">
    <source>
        <dbReference type="SAM" id="Phobius"/>
    </source>
</evidence>
<dbReference type="PANTHER" id="PTHR31815:SF3">
    <property type="entry name" value="TRANSMEMBRANE PROTEIN 200B"/>
    <property type="match status" value="1"/>
</dbReference>
<dbReference type="Pfam" id="PF10177">
    <property type="entry name" value="DUF2371"/>
    <property type="match status" value="1"/>
</dbReference>
<evidence type="ECO:0000256" key="3">
    <source>
        <dbReference type="ARBA" id="ARBA00022692"/>
    </source>
</evidence>
<comment type="subcellular location">
    <subcellularLocation>
        <location evidence="1">Membrane</location>
        <topology evidence="1">Multi-pass membrane protein</topology>
    </subcellularLocation>
</comment>
<evidence type="ECO:0000256" key="2">
    <source>
        <dbReference type="ARBA" id="ARBA00005308"/>
    </source>
</evidence>
<evidence type="ECO:0000256" key="6">
    <source>
        <dbReference type="SAM" id="MobiDB-lite"/>
    </source>
</evidence>
<sequence>MAAWVEQPANVKLGSGVWGSSPTVSTLDREVLDWWKPSRRQPALHSRAASQQVRIPPLSTSLAPSTLQPPTPLPLLFPRSRCTRSGHSGWCALLSAHAPHRGPSPRRRPPEPGSPWHTAAPRDCTETWACKRRQRAAIRAPAVHLGELRRLCHEVKKGGAIRGKLRMRSLPGAFILLGLLVVVVGTALAVAGYWPYKLSKATLMGLSGQGDEALAGWSLGAKGLVSTARANLVHSDRMKLLGPVIMGVGLFILICANTVLYENRDRETQMLLAQMRSVICSVSAAVPSADLQDMAVTNSMTKHYQWVSSLPAAHLNILCVSQLACSEPVLLTQSSGERDYHQAAMQTQALHHQESQSTPSLKLSNSSSSSNSCTSIQTELAKPSSDSSLPKPIRSIPLVKVNSCLVSASSMSTLGVDESVEVPRALPRRCHSLSYRTNPHKHPVHFRKEVVDGEGRQMAHGSQSVCVSIPGQITEKMSEDFTHQSWPRLDLGIGRRYLKLENKEDSVEKLLDQLESQCSQWDKSFGSGPFQ</sequence>
<accession>A0AAV2K878</accession>
<dbReference type="AlphaFoldDB" id="A0AAV2K878"/>
<protein>
    <recommendedName>
        <fullName evidence="10">Transmembrane protein 200B</fullName>
    </recommendedName>
</protein>
<evidence type="ECO:0000313" key="8">
    <source>
        <dbReference type="EMBL" id="CAL1584074.1"/>
    </source>
</evidence>
<evidence type="ECO:0000313" key="9">
    <source>
        <dbReference type="Proteomes" id="UP001497482"/>
    </source>
</evidence>
<proteinExistence type="inferred from homology"/>
<evidence type="ECO:0000256" key="4">
    <source>
        <dbReference type="ARBA" id="ARBA00022989"/>
    </source>
</evidence>
<name>A0AAV2K878_KNICA</name>
<keyword evidence="5 7" id="KW-0472">Membrane</keyword>
<evidence type="ECO:0000256" key="1">
    <source>
        <dbReference type="ARBA" id="ARBA00004141"/>
    </source>
</evidence>
<keyword evidence="3 7" id="KW-0812">Transmembrane</keyword>
<reference evidence="8 9" key="1">
    <citation type="submission" date="2024-04" db="EMBL/GenBank/DDBJ databases">
        <authorList>
            <person name="Waldvogel A.-M."/>
            <person name="Schoenle A."/>
        </authorList>
    </citation>
    <scope>NUCLEOTIDE SEQUENCE [LARGE SCALE GENOMIC DNA]</scope>
</reference>
<comment type="similarity">
    <text evidence="2">Belongs to the TMEM200 family.</text>
</comment>
<feature type="transmembrane region" description="Helical" evidence="7">
    <location>
        <begin position="240"/>
        <end position="261"/>
    </location>
</feature>
<feature type="compositionally biased region" description="Low complexity" evidence="6">
    <location>
        <begin position="355"/>
        <end position="375"/>
    </location>
</feature>
<keyword evidence="9" id="KW-1185">Reference proteome</keyword>
<evidence type="ECO:0008006" key="10">
    <source>
        <dbReference type="Google" id="ProtNLM"/>
    </source>
</evidence>
<dbReference type="GO" id="GO:0016020">
    <property type="term" value="C:membrane"/>
    <property type="evidence" value="ECO:0007669"/>
    <property type="project" value="UniProtKB-SubCell"/>
</dbReference>
<keyword evidence="4 7" id="KW-1133">Transmembrane helix</keyword>
<feature type="region of interest" description="Disordered" evidence="6">
    <location>
        <begin position="341"/>
        <end position="392"/>
    </location>
</feature>
<dbReference type="EMBL" id="OZ035838">
    <property type="protein sequence ID" value="CAL1584074.1"/>
    <property type="molecule type" value="Genomic_DNA"/>
</dbReference>
<feature type="region of interest" description="Disordered" evidence="6">
    <location>
        <begin position="98"/>
        <end position="120"/>
    </location>
</feature>
<feature type="compositionally biased region" description="Basic residues" evidence="6">
    <location>
        <begin position="98"/>
        <end position="107"/>
    </location>
</feature>